<gene>
    <name evidence="3" type="ORF">CYY_003340</name>
</gene>
<evidence type="ECO:0000256" key="1">
    <source>
        <dbReference type="SAM" id="MobiDB-lite"/>
    </source>
</evidence>
<dbReference type="Proteomes" id="UP000695562">
    <property type="component" value="Unassembled WGS sequence"/>
</dbReference>
<protein>
    <submittedName>
        <fullName evidence="3">Uncharacterized protein</fullName>
    </submittedName>
</protein>
<name>A0A8J4PYM2_9MYCE</name>
<evidence type="ECO:0000313" key="4">
    <source>
        <dbReference type="Proteomes" id="UP000695562"/>
    </source>
</evidence>
<feature type="chain" id="PRO_5035284504" evidence="2">
    <location>
        <begin position="22"/>
        <end position="440"/>
    </location>
</feature>
<dbReference type="EMBL" id="AJWJ01000103">
    <property type="protein sequence ID" value="KAF2075364.1"/>
    <property type="molecule type" value="Genomic_DNA"/>
</dbReference>
<reference evidence="3" key="1">
    <citation type="submission" date="2020-01" db="EMBL/GenBank/DDBJ databases">
        <title>Development of genomics and gene disruption for Polysphondylium violaceum indicates a role for the polyketide synthase stlB in stalk morphogenesis.</title>
        <authorList>
            <person name="Narita B."/>
            <person name="Kawabe Y."/>
            <person name="Kin K."/>
            <person name="Saito T."/>
            <person name="Gibbs R."/>
            <person name="Kuspa A."/>
            <person name="Muzny D."/>
            <person name="Queller D."/>
            <person name="Richards S."/>
            <person name="Strassman J."/>
            <person name="Sucgang R."/>
            <person name="Worley K."/>
            <person name="Schaap P."/>
        </authorList>
    </citation>
    <scope>NUCLEOTIDE SEQUENCE</scope>
    <source>
        <strain evidence="3">QSvi11</strain>
    </source>
</reference>
<dbReference type="OrthoDB" id="4405280at2759"/>
<comment type="caution">
    <text evidence="3">The sequence shown here is derived from an EMBL/GenBank/DDBJ whole genome shotgun (WGS) entry which is preliminary data.</text>
</comment>
<feature type="compositionally biased region" description="Pro residues" evidence="1">
    <location>
        <begin position="405"/>
        <end position="416"/>
    </location>
</feature>
<feature type="signal peptide" evidence="2">
    <location>
        <begin position="1"/>
        <end position="21"/>
    </location>
</feature>
<keyword evidence="4" id="KW-1185">Reference proteome</keyword>
<feature type="region of interest" description="Disordered" evidence="1">
    <location>
        <begin position="384"/>
        <end position="440"/>
    </location>
</feature>
<proteinExistence type="predicted"/>
<dbReference type="AlphaFoldDB" id="A0A8J4PYM2"/>
<dbReference type="PANTHER" id="PTHR33459:SF7">
    <property type="entry name" value="DD-GDCA PROTEIN"/>
    <property type="match status" value="1"/>
</dbReference>
<dbReference type="PANTHER" id="PTHR33459">
    <property type="entry name" value="DD-GDCA PROTEIN"/>
    <property type="match status" value="1"/>
</dbReference>
<dbReference type="InterPro" id="IPR052326">
    <property type="entry name" value="Diff-Dev_Assoc_Protein"/>
</dbReference>
<sequence>MYKYITFILLSLLLFITIVNSTSFTCSESRFPPFVARNETCASKGPFCKPYLQCNLQSTKCERIYSNETCVNNACGDASLTCIDGFCRPKGFLTFGSACNETYQCMSLNCANGICQNSPSSASNTQCSTNSQCNTGICVNSTCNVYSCSGDEQCPNNSFCFESKCKAKVEKGGVCGSSVCQMPYSCSYQNSTSTVKTCIEPLSLQQGDRCDPITFLSHFDILTYPCDISKGLYCSIQGICTTYVQTNDTCPYDRECTYTEICDCNSYTSPTDKVCKPVVNFNANCSKEVAIVNECIANNTIIMTDLVTQVAFSPLYDKCGTKLCELNTQCFIAPSSAIMYYCDNYYPHPPRNPAAVHPTAPKAATVPAAAAHPMTAAHNHPAMLPTHLHTTRPSPPTRPPTRHPAQPPPAPQPPLAPQLAKPTSMTPTPLVHYPSHSHSS</sequence>
<evidence type="ECO:0000313" key="3">
    <source>
        <dbReference type="EMBL" id="KAF2075364.1"/>
    </source>
</evidence>
<keyword evidence="2" id="KW-0732">Signal</keyword>
<accession>A0A8J4PYM2</accession>
<organism evidence="3 4">
    <name type="scientific">Polysphondylium violaceum</name>
    <dbReference type="NCBI Taxonomy" id="133409"/>
    <lineage>
        <taxon>Eukaryota</taxon>
        <taxon>Amoebozoa</taxon>
        <taxon>Evosea</taxon>
        <taxon>Eumycetozoa</taxon>
        <taxon>Dictyostelia</taxon>
        <taxon>Dictyosteliales</taxon>
        <taxon>Dictyosteliaceae</taxon>
        <taxon>Polysphondylium</taxon>
    </lineage>
</organism>
<evidence type="ECO:0000256" key="2">
    <source>
        <dbReference type="SAM" id="SignalP"/>
    </source>
</evidence>